<evidence type="ECO:0000313" key="8">
    <source>
        <dbReference type="Proteomes" id="UP001069145"/>
    </source>
</evidence>
<evidence type="ECO:0000313" key="6">
    <source>
        <dbReference type="EMBL" id="QPS00902.1"/>
    </source>
</evidence>
<feature type="region of interest" description="Disordered" evidence="3">
    <location>
        <begin position="534"/>
        <end position="575"/>
    </location>
</feature>
<dbReference type="FunFam" id="3.40.50.300:FF:000011">
    <property type="entry name" value="Putative ABC transporter ATP-binding component"/>
    <property type="match status" value="1"/>
</dbReference>
<dbReference type="Pfam" id="PF12848">
    <property type="entry name" value="ABC_tran_Xtn"/>
    <property type="match status" value="1"/>
</dbReference>
<dbReference type="Pfam" id="PF16326">
    <property type="entry name" value="ABC_tran_CTD"/>
    <property type="match status" value="1"/>
</dbReference>
<dbReference type="PROSITE" id="PS00211">
    <property type="entry name" value="ABC_TRANSPORTER_1"/>
    <property type="match status" value="1"/>
</dbReference>
<keyword evidence="2 6" id="KW-0067">ATP-binding</keyword>
<keyword evidence="8" id="KW-1185">Reference proteome</keyword>
<dbReference type="OrthoDB" id="9760950at2"/>
<dbReference type="GO" id="GO:0003677">
    <property type="term" value="F:DNA binding"/>
    <property type="evidence" value="ECO:0007669"/>
    <property type="project" value="InterPro"/>
</dbReference>
<evidence type="ECO:0000313" key="7">
    <source>
        <dbReference type="Proteomes" id="UP000594771"/>
    </source>
</evidence>
<dbReference type="InterPro" id="IPR027417">
    <property type="entry name" value="P-loop_NTPase"/>
</dbReference>
<dbReference type="RefSeq" id="WP_060778230.1">
    <property type="nucleotide sequence ID" value="NZ_CAJHLF010000002.1"/>
</dbReference>
<evidence type="ECO:0000313" key="5">
    <source>
        <dbReference type="EMBL" id="MCY3052591.1"/>
    </source>
</evidence>
<dbReference type="GeneID" id="35767869"/>
<proteinExistence type="predicted"/>
<dbReference type="KEGG" id="aun:AWM73_04290"/>
<dbReference type="PANTHER" id="PTHR42855:SF1">
    <property type="entry name" value="ABC TRANSPORTER DOMAIN-CONTAINING PROTEIN"/>
    <property type="match status" value="1"/>
</dbReference>
<evidence type="ECO:0000256" key="3">
    <source>
        <dbReference type="SAM" id="MobiDB-lite"/>
    </source>
</evidence>
<dbReference type="InterPro" id="IPR003439">
    <property type="entry name" value="ABC_transporter-like_ATP-bd"/>
</dbReference>
<keyword evidence="1" id="KW-0547">Nucleotide-binding</keyword>
<dbReference type="SUPFAM" id="SSF52540">
    <property type="entry name" value="P-loop containing nucleoside triphosphate hydrolases"/>
    <property type="match status" value="2"/>
</dbReference>
<dbReference type="InterPro" id="IPR051309">
    <property type="entry name" value="ABCF_ATPase"/>
</dbReference>
<dbReference type="InterPro" id="IPR032524">
    <property type="entry name" value="ABC_tran_C"/>
</dbReference>
<feature type="domain" description="ABC transporter" evidence="4">
    <location>
        <begin position="4"/>
        <end position="255"/>
    </location>
</feature>
<feature type="region of interest" description="Disordered" evidence="3">
    <location>
        <begin position="600"/>
        <end position="620"/>
    </location>
</feature>
<gene>
    <name evidence="6" type="ORF">I6G68_05765</name>
    <name evidence="5" type="ORF">ODY43_01040</name>
</gene>
<dbReference type="EMBL" id="CP065662">
    <property type="protein sequence ID" value="QPS00902.1"/>
    <property type="molecule type" value="Genomic_DNA"/>
</dbReference>
<dbReference type="Proteomes" id="UP001069145">
    <property type="component" value="Unassembled WGS sequence"/>
</dbReference>
<feature type="compositionally biased region" description="Polar residues" evidence="3">
    <location>
        <begin position="540"/>
        <end position="549"/>
    </location>
</feature>
<dbReference type="Gene3D" id="3.40.50.300">
    <property type="entry name" value="P-loop containing nucleotide triphosphate hydrolases"/>
    <property type="match status" value="2"/>
</dbReference>
<reference evidence="6 7" key="1">
    <citation type="submission" date="2020-12" db="EMBL/GenBank/DDBJ databases">
        <title>FDA dAtabase for Regulatory Grade micrObial Sequences (FDA-ARGOS): Supporting development and validation of Infectious Disease Dx tests.</title>
        <authorList>
            <person name="Sproer C."/>
            <person name="Gronow S."/>
            <person name="Severitt S."/>
            <person name="Schroder I."/>
            <person name="Tallon L."/>
            <person name="Sadzewicz L."/>
            <person name="Zhao X."/>
            <person name="Boylan J."/>
            <person name="Ott S."/>
            <person name="Bowen H."/>
            <person name="Vavikolanu K."/>
            <person name="Mehta A."/>
            <person name="Aluvathingal J."/>
            <person name="Nadendla S."/>
            <person name="Lowell S."/>
            <person name="Myers T."/>
            <person name="Yan Y."/>
            <person name="Sichtig H."/>
        </authorList>
    </citation>
    <scope>NUCLEOTIDE SEQUENCE [LARGE SCALE GENOMIC DNA]</scope>
    <source>
        <strain evidence="6 7">FDAARGOS_911</strain>
    </source>
</reference>
<dbReference type="CDD" id="cd03221">
    <property type="entry name" value="ABCF_EF-3"/>
    <property type="match status" value="2"/>
</dbReference>
<dbReference type="InterPro" id="IPR032781">
    <property type="entry name" value="ABC_tran_Xtn"/>
</dbReference>
<dbReference type="InterPro" id="IPR037118">
    <property type="entry name" value="Val-tRNA_synth_C_sf"/>
</dbReference>
<dbReference type="PROSITE" id="PS50893">
    <property type="entry name" value="ABC_TRANSPORTER_2"/>
    <property type="match status" value="2"/>
</dbReference>
<dbReference type="SMART" id="SM00382">
    <property type="entry name" value="AAA"/>
    <property type="match status" value="2"/>
</dbReference>
<dbReference type="InterPro" id="IPR003593">
    <property type="entry name" value="AAA+_ATPase"/>
</dbReference>
<accession>A0A0X8FEE1</accession>
<dbReference type="EMBL" id="JAOTML010000001">
    <property type="protein sequence ID" value="MCY3052591.1"/>
    <property type="molecule type" value="Genomic_DNA"/>
</dbReference>
<protein>
    <submittedName>
        <fullName evidence="6">ABC-F family ATP-binding cassette domain-containing protein</fullName>
    </submittedName>
</protein>
<dbReference type="Gene3D" id="1.10.287.380">
    <property type="entry name" value="Valyl-tRNA synthetase, C-terminal domain"/>
    <property type="match status" value="1"/>
</dbReference>
<evidence type="ECO:0000256" key="2">
    <source>
        <dbReference type="ARBA" id="ARBA00022840"/>
    </source>
</evidence>
<organism evidence="6 7">
    <name type="scientific">Aerococcus urinae</name>
    <dbReference type="NCBI Taxonomy" id="1376"/>
    <lineage>
        <taxon>Bacteria</taxon>
        <taxon>Bacillati</taxon>
        <taxon>Bacillota</taxon>
        <taxon>Bacilli</taxon>
        <taxon>Lactobacillales</taxon>
        <taxon>Aerococcaceae</taxon>
        <taxon>Aerococcus</taxon>
    </lineage>
</organism>
<dbReference type="GO" id="GO:0016887">
    <property type="term" value="F:ATP hydrolysis activity"/>
    <property type="evidence" value="ECO:0007669"/>
    <property type="project" value="InterPro"/>
</dbReference>
<dbReference type="Proteomes" id="UP000594771">
    <property type="component" value="Chromosome"/>
</dbReference>
<feature type="compositionally biased region" description="Basic and acidic residues" evidence="3">
    <location>
        <begin position="611"/>
        <end position="620"/>
    </location>
</feature>
<feature type="domain" description="ABC transporter" evidence="4">
    <location>
        <begin position="321"/>
        <end position="540"/>
    </location>
</feature>
<dbReference type="GO" id="GO:0005524">
    <property type="term" value="F:ATP binding"/>
    <property type="evidence" value="ECO:0007669"/>
    <property type="project" value="UniProtKB-KW"/>
</dbReference>
<dbReference type="AlphaFoldDB" id="A0A0X8FEE1"/>
<dbReference type="Pfam" id="PF00005">
    <property type="entry name" value="ABC_tran"/>
    <property type="match status" value="2"/>
</dbReference>
<reference evidence="5" key="2">
    <citation type="submission" date="2022-09" db="EMBL/GenBank/DDBJ databases">
        <title>Aerococcus urinae taxonomy study.</title>
        <authorList>
            <person name="Christensen J."/>
            <person name="Senneby E."/>
        </authorList>
    </citation>
    <scope>NUCLEOTIDE SEQUENCE</scope>
    <source>
        <strain evidence="5">NLD-066-U95</strain>
    </source>
</reference>
<dbReference type="InterPro" id="IPR017871">
    <property type="entry name" value="ABC_transporter-like_CS"/>
</dbReference>
<evidence type="ECO:0000259" key="4">
    <source>
        <dbReference type="PROSITE" id="PS50893"/>
    </source>
</evidence>
<name>A0A0X8FEE1_9LACT</name>
<evidence type="ECO:0000256" key="1">
    <source>
        <dbReference type="ARBA" id="ARBA00022741"/>
    </source>
</evidence>
<dbReference type="PANTHER" id="PTHR42855">
    <property type="entry name" value="ABC TRANSPORTER ATP-BINDING SUBUNIT"/>
    <property type="match status" value="1"/>
</dbReference>
<sequence length="638" mass="73320">MQDYLAKNWSKTYGIKQLLDDVSFLIREGDHIALIGPNGSGKSTLLKILAGKDHLDSGTIEHSNDYSIGLVSQNPDLDDQQSLFEAVYSGDSPLVKTVKAYEQATQALSQDPNDEKKQKEFSHWESEMNRLDAWQLDTNIQTILNKLELNDLYQKVGHLSGGQKRRLGLAKVLIDEPDLLLLDEPTNHMDFEMVKWLENYINNYKKSVVIVTHDRYFLDTVAQRVFALDRGKLTEYQGNYQDYLNKRAVELDVEAANQAKQKKLYKQELAWMRQGAKARSTKQQARINRFNDLKEDLNQHRSLQGSVQLDFDQERLGKKVISLKNVSVGYDGRQPLLKDIDLLIQNRDRIGIIGENGVGKTSLLNTIAGIIPPLSGQIDIGPTVKIAYFQQVPTDLPEDKRLINYISEVAEEIVYDDGRKLSASQMLETFLFNRESHGQLIAKLSGGEKKRLYLLRLLMERPNVLFLDEPTNDLDIDTLTVLEDYLAQFPGAMLTVSHDRYFLDKTVDKLLIVHKDKSCQLFFGNFTDYEREYKEKNKSSHSPKQSQGQKSEDSHKSNASETSQSSKKRMTYKEKQDWQVIESQIDQLERDIQRIDNDMLANGSDYGKLSELQKEKESKENDLLEKMEYWDYLSELKP</sequence>